<evidence type="ECO:0000313" key="2">
    <source>
        <dbReference type="Proteomes" id="UP001221686"/>
    </source>
</evidence>
<keyword evidence="2" id="KW-1185">Reference proteome</keyword>
<dbReference type="RefSeq" id="WP_272088663.1">
    <property type="nucleotide sequence ID" value="NZ_JAQNDL010000002.1"/>
</dbReference>
<dbReference type="InterPro" id="IPR019283">
    <property type="entry name" value="DUF2330"/>
</dbReference>
<protein>
    <submittedName>
        <fullName evidence="1">DUF2330 domain-containing protein</fullName>
    </submittedName>
</protein>
<evidence type="ECO:0000313" key="1">
    <source>
        <dbReference type="EMBL" id="MDC0720172.1"/>
    </source>
</evidence>
<sequence length="512" mass="54703">MAVLSGSLSLAPDSAAAMGLFVGRPGATLRGGAATVVVLRDGTRTVVTMQSEYAGPPEDFALVVPVPQALRRGDVRTLPADVLARVDAATRPRLTAVWEQNPCEQAEAQARGDWFPVRNASSLWFDTWPPVPIEARPTASEYDFEMLGARDSARVVEWLREHGYALPAGAEAALRSYAQAGLRFLVARVDRGRARRDATGGVKLSPLQFSYESETLALPVRLGLLDADGPRALTVHVLAHGQYGAVGRDNVAVPSSLELSPASQAVFDGVYAALLDHLFAARPGAVLTEYAHRREFGAPLDWGTMGSLGGDDLWAMWRAPPSSHAVQFDLAAEEPFLATDPAVRSKYARRQPRPRVWGPDEGPNGLTHTKLQLRLDPAAAGEDLVLAPVTENVQSQPSDGGTNFQAQFAIRHRWPGLIACAQPRREVWGSQRYQIVHVPVAAPAGREVVLAEHVVGGLAAVHEATRLLASPGGATGEPPPRTAGCGRCQADGGAGLGSLLALALARRRRPRR</sequence>
<accession>A0ABT5E2S6</accession>
<dbReference type="EMBL" id="JAQNDL010000002">
    <property type="protein sequence ID" value="MDC0720172.1"/>
    <property type="molecule type" value="Genomic_DNA"/>
</dbReference>
<gene>
    <name evidence="1" type="ORF">POL25_24955</name>
</gene>
<name>A0ABT5E2S6_9BACT</name>
<dbReference type="Pfam" id="PF10092">
    <property type="entry name" value="DUF2330"/>
    <property type="match status" value="1"/>
</dbReference>
<reference evidence="1 2" key="1">
    <citation type="submission" date="2022-11" db="EMBL/GenBank/DDBJ databases">
        <title>Minimal conservation of predation-associated metabolite biosynthetic gene clusters underscores biosynthetic potential of Myxococcota including descriptions for ten novel species: Archangium lansinium sp. nov., Myxococcus landrumus sp. nov., Nannocystis bai.</title>
        <authorList>
            <person name="Ahearne A."/>
            <person name="Stevens C."/>
            <person name="Dowd S."/>
        </authorList>
    </citation>
    <scope>NUCLEOTIDE SEQUENCE [LARGE SCALE GENOMIC DNA]</scope>
    <source>
        <strain evidence="1 2">BB15-2</strain>
    </source>
</reference>
<organism evidence="1 2">
    <name type="scientific">Nannocystis bainbridge</name>
    <dbReference type="NCBI Taxonomy" id="2995303"/>
    <lineage>
        <taxon>Bacteria</taxon>
        <taxon>Pseudomonadati</taxon>
        <taxon>Myxococcota</taxon>
        <taxon>Polyangia</taxon>
        <taxon>Nannocystales</taxon>
        <taxon>Nannocystaceae</taxon>
        <taxon>Nannocystis</taxon>
    </lineage>
</organism>
<proteinExistence type="predicted"/>
<comment type="caution">
    <text evidence="1">The sequence shown here is derived from an EMBL/GenBank/DDBJ whole genome shotgun (WGS) entry which is preliminary data.</text>
</comment>
<dbReference type="Proteomes" id="UP001221686">
    <property type="component" value="Unassembled WGS sequence"/>
</dbReference>